<accession>A0A7W8Z395</accession>
<comment type="pathway">
    <text evidence="1">Purine metabolism; IMP biosynthesis via de novo pathway; N(2)-formyl-N(1)-(5-phospho-D-ribosyl)glycinamide from N(1)-(5-phospho-D-ribosyl)glycinamide (10-formyl THF route): step 1/1.</text>
</comment>
<dbReference type="GO" id="GO:0006189">
    <property type="term" value="P:'de novo' IMP biosynthetic process"/>
    <property type="evidence" value="ECO:0007669"/>
    <property type="project" value="TreeGrafter"/>
</dbReference>
<gene>
    <name evidence="6" type="ORF">BJ981_002052</name>
</gene>
<dbReference type="EMBL" id="JACHBR010000001">
    <property type="protein sequence ID" value="MBB5626353.1"/>
    <property type="molecule type" value="Genomic_DNA"/>
</dbReference>
<evidence type="ECO:0000256" key="3">
    <source>
        <dbReference type="ARBA" id="ARBA00022679"/>
    </source>
</evidence>
<dbReference type="Proteomes" id="UP000588112">
    <property type="component" value="Unassembled WGS sequence"/>
</dbReference>
<reference evidence="6 7" key="1">
    <citation type="submission" date="2020-08" db="EMBL/GenBank/DDBJ databases">
        <title>Sequencing the genomes of 1000 actinobacteria strains.</title>
        <authorList>
            <person name="Klenk H.-P."/>
        </authorList>
    </citation>
    <scope>NUCLEOTIDE SEQUENCE [LARGE SCALE GENOMIC DNA]</scope>
    <source>
        <strain evidence="6 7">DSM 45790</strain>
    </source>
</reference>
<dbReference type="InterPro" id="IPR036477">
    <property type="entry name" value="Formyl_transf_N_sf"/>
</dbReference>
<organism evidence="6 7">
    <name type="scientific">Sphaerisporangium krabiense</name>
    <dbReference type="NCBI Taxonomy" id="763782"/>
    <lineage>
        <taxon>Bacteria</taxon>
        <taxon>Bacillati</taxon>
        <taxon>Actinomycetota</taxon>
        <taxon>Actinomycetes</taxon>
        <taxon>Streptosporangiales</taxon>
        <taxon>Streptosporangiaceae</taxon>
        <taxon>Sphaerisporangium</taxon>
    </lineage>
</organism>
<evidence type="ECO:0000256" key="1">
    <source>
        <dbReference type="ARBA" id="ARBA00005054"/>
    </source>
</evidence>
<dbReference type="SUPFAM" id="SSF53328">
    <property type="entry name" value="Formyltransferase"/>
    <property type="match status" value="1"/>
</dbReference>
<dbReference type="RefSeq" id="WP_184610268.1">
    <property type="nucleotide sequence ID" value="NZ_BOOS01000027.1"/>
</dbReference>
<dbReference type="AlphaFoldDB" id="A0A7W8Z395"/>
<dbReference type="CDD" id="cd08369">
    <property type="entry name" value="FMT_core"/>
    <property type="match status" value="1"/>
</dbReference>
<dbReference type="EC" id="2.1.2.2" evidence="2"/>
<keyword evidence="4" id="KW-0658">Purine biosynthesis</keyword>
<dbReference type="PANTHER" id="PTHR43369">
    <property type="entry name" value="PHOSPHORIBOSYLGLYCINAMIDE FORMYLTRANSFERASE"/>
    <property type="match status" value="1"/>
</dbReference>
<dbReference type="InterPro" id="IPR002376">
    <property type="entry name" value="Formyl_transf_N"/>
</dbReference>
<name>A0A7W8Z395_9ACTN</name>
<proteinExistence type="predicted"/>
<evidence type="ECO:0000259" key="5">
    <source>
        <dbReference type="Pfam" id="PF00551"/>
    </source>
</evidence>
<evidence type="ECO:0000313" key="6">
    <source>
        <dbReference type="EMBL" id="MBB5626353.1"/>
    </source>
</evidence>
<evidence type="ECO:0000256" key="4">
    <source>
        <dbReference type="ARBA" id="ARBA00022755"/>
    </source>
</evidence>
<comment type="caution">
    <text evidence="6">The sequence shown here is derived from an EMBL/GenBank/DDBJ whole genome shotgun (WGS) entry which is preliminary data.</text>
</comment>
<dbReference type="PANTHER" id="PTHR43369:SF2">
    <property type="entry name" value="PHOSPHORIBOSYLGLYCINAMIDE FORMYLTRANSFERASE"/>
    <property type="match status" value="1"/>
</dbReference>
<keyword evidence="7" id="KW-1185">Reference proteome</keyword>
<evidence type="ECO:0000313" key="7">
    <source>
        <dbReference type="Proteomes" id="UP000588112"/>
    </source>
</evidence>
<keyword evidence="3 6" id="KW-0808">Transferase</keyword>
<sequence>MRIVLFCNDRTGLEIATWLRGRPDAEIAAVVLNAPGQQRRADEIRDLFPDLERAGLVLTGDILKKEETPRRIAGLGAEMGISLYFAHIFTSRLINAFPRGIVNLHPSLLPYNRGRRTAIWSIIDGTPAGATLHMVDQGVDTGPVLSQEEVPVHPYDTGGSLYRKVEDAAVELFRRSWPLLCANSLIPKEQDNEKATEHTTSEFEEIGYLDPDRFMTVGQMVDIIRGRCFNRDNCVRIRGLDGTTIRLFLEPIPE</sequence>
<dbReference type="GO" id="GO:0005829">
    <property type="term" value="C:cytosol"/>
    <property type="evidence" value="ECO:0007669"/>
    <property type="project" value="TreeGrafter"/>
</dbReference>
<dbReference type="GO" id="GO:0004644">
    <property type="term" value="F:phosphoribosylglycinamide formyltransferase activity"/>
    <property type="evidence" value="ECO:0007669"/>
    <property type="project" value="UniProtKB-EC"/>
</dbReference>
<feature type="domain" description="Formyl transferase N-terminal" evidence="5">
    <location>
        <begin position="21"/>
        <end position="173"/>
    </location>
</feature>
<evidence type="ECO:0000256" key="2">
    <source>
        <dbReference type="ARBA" id="ARBA00012254"/>
    </source>
</evidence>
<protein>
    <recommendedName>
        <fullName evidence="2">phosphoribosylglycinamide formyltransferase 1</fullName>
        <ecNumber evidence="2">2.1.2.2</ecNumber>
    </recommendedName>
</protein>
<dbReference type="Gene3D" id="3.40.50.12230">
    <property type="match status" value="1"/>
</dbReference>
<dbReference type="Pfam" id="PF00551">
    <property type="entry name" value="Formyl_trans_N"/>
    <property type="match status" value="1"/>
</dbReference>